<gene>
    <name evidence="1" type="ORF">KME65_17485</name>
</gene>
<proteinExistence type="predicted"/>
<evidence type="ECO:0000313" key="1">
    <source>
        <dbReference type="EMBL" id="MBT2990752.1"/>
    </source>
</evidence>
<dbReference type="Proteomes" id="UP000770889">
    <property type="component" value="Unassembled WGS sequence"/>
</dbReference>
<comment type="caution">
    <text evidence="1">The sequence shown here is derived from an EMBL/GenBank/DDBJ whole genome shotgun (WGS) entry which is preliminary data.</text>
</comment>
<evidence type="ECO:0008006" key="3">
    <source>
        <dbReference type="Google" id="ProtNLM"/>
    </source>
</evidence>
<organism evidence="1 2">
    <name type="scientific">Candidatus Thiodiazotropha taylori</name>
    <dbReference type="NCBI Taxonomy" id="2792791"/>
    <lineage>
        <taxon>Bacteria</taxon>
        <taxon>Pseudomonadati</taxon>
        <taxon>Pseudomonadota</taxon>
        <taxon>Gammaproteobacteria</taxon>
        <taxon>Chromatiales</taxon>
        <taxon>Sedimenticolaceae</taxon>
        <taxon>Candidatus Thiodiazotropha</taxon>
    </lineage>
</organism>
<protein>
    <recommendedName>
        <fullName evidence="3">YD repeat-containing protein</fullName>
    </recommendedName>
</protein>
<dbReference type="Gene3D" id="2.180.10.10">
    <property type="entry name" value="RHS repeat-associated core"/>
    <property type="match status" value="1"/>
</dbReference>
<dbReference type="EMBL" id="JAHHGM010000021">
    <property type="protein sequence ID" value="MBT2990752.1"/>
    <property type="molecule type" value="Genomic_DNA"/>
</dbReference>
<evidence type="ECO:0000313" key="2">
    <source>
        <dbReference type="Proteomes" id="UP000770889"/>
    </source>
</evidence>
<accession>A0A944QV20</accession>
<reference evidence="1 2" key="1">
    <citation type="submission" date="2021-05" db="EMBL/GenBank/DDBJ databases">
        <title>Genetic and Functional Diversity in Clade A Lucinid endosymbionts from the Bahamas.</title>
        <authorList>
            <person name="Giani N.M."/>
            <person name="Engel A.S."/>
            <person name="Campbell B.J."/>
        </authorList>
    </citation>
    <scope>NUCLEOTIDE SEQUENCE [LARGE SCALE GENOMIC DNA]</scope>
    <source>
        <strain evidence="1">LUC16012Gg_MoonRockCtena</strain>
    </source>
</reference>
<dbReference type="AlphaFoldDB" id="A0A944QV20"/>
<sequence length="608" mass="67879">MDSKDGFKMGCTNDQVSYLKSPRKFVSIFTLLCLISTTSSHAVKCIQAGYTADEGAIYCTPSFITDTYYYAYVAWPSMKLEPFDTFEEAQNAMSTKLAGSPYCAQATSGGGPIVDEPWGTYGHRVTQRTSRSGQFVSGPYVRDHSQQCTYGGEGHWHVAKVEHAKCEGGQVYGWFLASEGGDDTMVCGDPLPTSECKVANPVDIFSGNKLQREQHITGYGNNALSLNWYYNAQRKLLNPYSGEKVTDHPLLTSRPSWLHGYEKRLYFSDSGIRPVIERVHPEDSRSLYLIKMGENNWVDALGIVVPQIEERLEEPAERWKYTAPDGKSEFYDPQGRLVKQLDSQGRATMLSYVDGRLSQVSNWKGHTLDFAYDANGVLESVTDSTAHVYRYQFDSDGLLTSVSFPDETPGDDNDNPTRIYRYEDSNIPYALTSIIDENGQVAASWSYDGSGRAISSSHAGGADATTINYGDNSTTVTNSLVKETTYHFSIVQNDRGIVYKSANKIDRVEGHPSTHCAGANTDYEYNNDGFVTKKSDWNDNVTTYSRDTEGRELSRTEAAYTSEARTITTDWDTTLNKPLVVTEPDRVTEYSYDTQGRLLSKIQRENTN</sequence>
<name>A0A944QV20_9GAMM</name>